<dbReference type="STRING" id="429701.A0A2G9GWS2"/>
<evidence type="ECO:0000313" key="3">
    <source>
        <dbReference type="EMBL" id="PIN09729.1"/>
    </source>
</evidence>
<keyword evidence="4" id="KW-1185">Reference proteome</keyword>
<dbReference type="PANTHER" id="PTHR33054">
    <property type="entry name" value="CCHC-TYPE DOMAIN-CONTAINING PROTEIN"/>
    <property type="match status" value="1"/>
</dbReference>
<feature type="domain" description="DUF7746" evidence="2">
    <location>
        <begin position="400"/>
        <end position="487"/>
    </location>
</feature>
<organism evidence="3 4">
    <name type="scientific">Handroanthus impetiginosus</name>
    <dbReference type="NCBI Taxonomy" id="429701"/>
    <lineage>
        <taxon>Eukaryota</taxon>
        <taxon>Viridiplantae</taxon>
        <taxon>Streptophyta</taxon>
        <taxon>Embryophyta</taxon>
        <taxon>Tracheophyta</taxon>
        <taxon>Spermatophyta</taxon>
        <taxon>Magnoliopsida</taxon>
        <taxon>eudicotyledons</taxon>
        <taxon>Gunneridae</taxon>
        <taxon>Pentapetalae</taxon>
        <taxon>asterids</taxon>
        <taxon>lamiids</taxon>
        <taxon>Lamiales</taxon>
        <taxon>Bignoniaceae</taxon>
        <taxon>Crescentiina</taxon>
        <taxon>Tabebuia alliance</taxon>
        <taxon>Handroanthus</taxon>
    </lineage>
</organism>
<accession>A0A2G9GWS2</accession>
<feature type="region of interest" description="Disordered" evidence="1">
    <location>
        <begin position="557"/>
        <end position="601"/>
    </location>
</feature>
<name>A0A2G9GWS2_9LAMI</name>
<dbReference type="Proteomes" id="UP000231279">
    <property type="component" value="Unassembled WGS sequence"/>
</dbReference>
<comment type="caution">
    <text evidence="3">The sequence shown here is derived from an EMBL/GenBank/DDBJ whole genome shotgun (WGS) entry which is preliminary data.</text>
</comment>
<dbReference type="EMBL" id="NKXS01003450">
    <property type="protein sequence ID" value="PIN09729.1"/>
    <property type="molecule type" value="Genomic_DNA"/>
</dbReference>
<protein>
    <recommendedName>
        <fullName evidence="2">DUF7746 domain-containing protein</fullName>
    </recommendedName>
</protein>
<dbReference type="Pfam" id="PF24925">
    <property type="entry name" value="DUF7746"/>
    <property type="match status" value="1"/>
</dbReference>
<dbReference type="OrthoDB" id="1735266at2759"/>
<feature type="compositionally biased region" description="Basic residues" evidence="1">
    <location>
        <begin position="584"/>
        <end position="599"/>
    </location>
</feature>
<dbReference type="InterPro" id="IPR056648">
    <property type="entry name" value="DUF7746"/>
</dbReference>
<dbReference type="AlphaFoldDB" id="A0A2G9GWS2"/>
<proteinExistence type="predicted"/>
<dbReference type="PANTHER" id="PTHR33054:SF9">
    <property type="entry name" value="CCHC-TYPE DOMAIN-CONTAINING PROTEIN"/>
    <property type="match status" value="1"/>
</dbReference>
<gene>
    <name evidence="3" type="ORF">CDL12_17687</name>
</gene>
<reference evidence="4" key="1">
    <citation type="journal article" date="2018" name="Gigascience">
        <title>Genome assembly of the Pink Ipe (Handroanthus impetiginosus, Bignoniaceae), a highly valued, ecologically keystone Neotropical timber forest tree.</title>
        <authorList>
            <person name="Silva-Junior O.B."/>
            <person name="Grattapaglia D."/>
            <person name="Novaes E."/>
            <person name="Collevatti R.G."/>
        </authorList>
    </citation>
    <scope>NUCLEOTIDE SEQUENCE [LARGE SCALE GENOMIC DNA]</scope>
    <source>
        <strain evidence="4">cv. UFG-1</strain>
    </source>
</reference>
<evidence type="ECO:0000256" key="1">
    <source>
        <dbReference type="SAM" id="MobiDB-lite"/>
    </source>
</evidence>
<sequence length="1009" mass="117212">MRMHFDLSLKSPFLIGCKSLLDLSNTSVKSLGQGGFDRVTPGRQSKPLKIPAWWVDQMNPGGIVESSLCDGPIYFECFPNSTVSLIDLNILHSLILNIKIEGFDVMKGTPNVALVYRLCYNVMNIVVPNIKNNPELIQQRKDETTLFITYLEKSNMLVPRTISWEQKLEQVILPVKDQPRLVKSIVQYLDEEMSRPNWARSSTSSIPLIEIEKEWQRVEILKACCEAIGKIADFFKWTEEAHYEQQKDFPNFNNMSFLAIVDSTYQMYITPKGKPIHTVHPPCACLIIKYCDKEADVAPYKINTSFHNDKFHLNSKKNSEFSEELIVRLQKIKVEEEKSEVAITTLKGEDSEDASKERMEPNKVSFKRNGSLPKPFTKPYYPRPTPVNLQIEEKFEFAQFNGESIVEWNIDGMSEYQIKIIIKYMLMCASTAKLKGNADEVIAKAIDTGFTGQLQGWWDFYLIETTKQQILSALTRDPVTNENKADPVNTLIYTIVLHFIGTKQLINLHCLTLSYFSWYRDVVFSKASVTKTFGKKSSYKDYLDFSLRKIRNKLKEKSWKTQKKKHKERFKKERHKREEQFSEKRHKTSNKKNQQKKKKEKIESLDIDEGLKKSLYKILLNEEGEDIFVNIVTNENSNSKYESDSYEESENEPHSDNECGEFCECEKCFAKSFGLSINVLTKEESFILDIIDQITDPTKKRQAFETYLQEKPKPSRLFEKIDMEPYTFQKTLTKAKEKSSKELIILELKSKVNEVKRELLELKERIFLLEKFFGYTEVTLIVNKEFSLKVEAIVDSRADLKCISKGLIPSQYYTKTTQVVTAANRQPLAIEYKLFDVTICNNGNPFLHLLFLIEKIDENRITTSIEGHHLHFLAITIPRPHTINILSTLFEKRKEKFINSSKEEISFKTLQEKISSQKIQKKIKNFQDKSQQEICAKVPNAFWERNKHIVYHPCEDSFNEKDIPTKAKPIANGPQYLELCKQEINDLLIKGLIKPNYSPWSCEHFMLKM</sequence>
<evidence type="ECO:0000313" key="4">
    <source>
        <dbReference type="Proteomes" id="UP000231279"/>
    </source>
</evidence>
<feature type="compositionally biased region" description="Basic residues" evidence="1">
    <location>
        <begin position="560"/>
        <end position="575"/>
    </location>
</feature>
<evidence type="ECO:0000259" key="2">
    <source>
        <dbReference type="Pfam" id="PF24925"/>
    </source>
</evidence>